<dbReference type="SUPFAM" id="SSF54427">
    <property type="entry name" value="NTF2-like"/>
    <property type="match status" value="1"/>
</dbReference>
<dbReference type="Pfam" id="PF20409">
    <property type="entry name" value="SnoaL_5"/>
    <property type="match status" value="1"/>
</dbReference>
<dbReference type="EMBL" id="JBHTJM010000009">
    <property type="protein sequence ID" value="MFD0964386.1"/>
    <property type="molecule type" value="Genomic_DNA"/>
</dbReference>
<evidence type="ECO:0000313" key="2">
    <source>
        <dbReference type="EMBL" id="MFD0964386.1"/>
    </source>
</evidence>
<sequence length="119" mass="13759">MTTQEIANRLVELCRQEKHPQAQEELYHSDIISIEDVKSGAPITEGMENIRKKTIAWEKNVADIHSAYVSDPIVTGNYFVVSMENDITFKDIGRTQIKELCVYEVKEGKIVKEQFFYDM</sequence>
<dbReference type="Proteomes" id="UP001596997">
    <property type="component" value="Unassembled WGS sequence"/>
</dbReference>
<dbReference type="RefSeq" id="WP_377715934.1">
    <property type="nucleotide sequence ID" value="NZ_JBHTJM010000009.1"/>
</dbReference>
<accession>A0ABW3I3F0</accession>
<organism evidence="2 3">
    <name type="scientific">Pseudofulvibacter geojedonensis</name>
    <dbReference type="NCBI Taxonomy" id="1123758"/>
    <lineage>
        <taxon>Bacteria</taxon>
        <taxon>Pseudomonadati</taxon>
        <taxon>Bacteroidota</taxon>
        <taxon>Flavobacteriia</taxon>
        <taxon>Flavobacteriales</taxon>
        <taxon>Flavobacteriaceae</taxon>
        <taxon>Pseudofulvibacter</taxon>
    </lineage>
</organism>
<name>A0ABW3I3F0_9FLAO</name>
<reference evidence="3" key="1">
    <citation type="journal article" date="2019" name="Int. J. Syst. Evol. Microbiol.">
        <title>The Global Catalogue of Microorganisms (GCM) 10K type strain sequencing project: providing services to taxonomists for standard genome sequencing and annotation.</title>
        <authorList>
            <consortium name="The Broad Institute Genomics Platform"/>
            <consortium name="The Broad Institute Genome Sequencing Center for Infectious Disease"/>
            <person name="Wu L."/>
            <person name="Ma J."/>
        </authorList>
    </citation>
    <scope>NUCLEOTIDE SEQUENCE [LARGE SCALE GENOMIC DNA]</scope>
    <source>
        <strain evidence="3">CCUG 62114</strain>
    </source>
</reference>
<protein>
    <submittedName>
        <fullName evidence="2">SnoaL-like domain-containing protein</fullName>
    </submittedName>
</protein>
<dbReference type="Gene3D" id="3.10.450.50">
    <property type="match status" value="1"/>
</dbReference>
<feature type="domain" description="SnoaL-like" evidence="1">
    <location>
        <begin position="1"/>
        <end position="117"/>
    </location>
</feature>
<comment type="caution">
    <text evidence="2">The sequence shown here is derived from an EMBL/GenBank/DDBJ whole genome shotgun (WGS) entry which is preliminary data.</text>
</comment>
<gene>
    <name evidence="2" type="ORF">ACFQ1O_10260</name>
</gene>
<evidence type="ECO:0000313" key="3">
    <source>
        <dbReference type="Proteomes" id="UP001596997"/>
    </source>
</evidence>
<dbReference type="InterPro" id="IPR032710">
    <property type="entry name" value="NTF2-like_dom_sf"/>
</dbReference>
<keyword evidence="3" id="KW-1185">Reference proteome</keyword>
<evidence type="ECO:0000259" key="1">
    <source>
        <dbReference type="Pfam" id="PF20409"/>
    </source>
</evidence>
<dbReference type="InterPro" id="IPR046860">
    <property type="entry name" value="SnoaL_5"/>
</dbReference>
<proteinExistence type="predicted"/>